<dbReference type="SUPFAM" id="SSF55073">
    <property type="entry name" value="Nucleotide cyclase"/>
    <property type="match status" value="1"/>
</dbReference>
<feature type="domain" description="EAL" evidence="3">
    <location>
        <begin position="740"/>
        <end position="994"/>
    </location>
</feature>
<dbReference type="CDD" id="cd01949">
    <property type="entry name" value="GGDEF"/>
    <property type="match status" value="1"/>
</dbReference>
<dbReference type="PROSITE" id="PS50113">
    <property type="entry name" value="PAC"/>
    <property type="match status" value="1"/>
</dbReference>
<feature type="domain" description="GGDEF" evidence="4">
    <location>
        <begin position="593"/>
        <end position="731"/>
    </location>
</feature>
<dbReference type="CDD" id="cd18773">
    <property type="entry name" value="PDC1_HK_sensor"/>
    <property type="match status" value="1"/>
</dbReference>
<evidence type="ECO:0000259" key="3">
    <source>
        <dbReference type="PROSITE" id="PS50883"/>
    </source>
</evidence>
<dbReference type="PROSITE" id="PS50883">
    <property type="entry name" value="EAL"/>
    <property type="match status" value="1"/>
</dbReference>
<dbReference type="AlphaFoldDB" id="A0A2W5S395"/>
<dbReference type="Gene3D" id="3.30.450.20">
    <property type="entry name" value="PAS domain"/>
    <property type="match status" value="3"/>
</dbReference>
<dbReference type="InterPro" id="IPR043128">
    <property type="entry name" value="Rev_trsase/Diguanyl_cyclase"/>
</dbReference>
<evidence type="ECO:0000313" key="6">
    <source>
        <dbReference type="Proteomes" id="UP000249135"/>
    </source>
</evidence>
<organism evidence="5 6">
    <name type="scientific">Variovorax paradoxus</name>
    <dbReference type="NCBI Taxonomy" id="34073"/>
    <lineage>
        <taxon>Bacteria</taxon>
        <taxon>Pseudomonadati</taxon>
        <taxon>Pseudomonadota</taxon>
        <taxon>Betaproteobacteria</taxon>
        <taxon>Burkholderiales</taxon>
        <taxon>Comamonadaceae</taxon>
        <taxon>Variovorax</taxon>
    </lineage>
</organism>
<feature type="transmembrane region" description="Helical" evidence="1">
    <location>
        <begin position="288"/>
        <end position="308"/>
    </location>
</feature>
<dbReference type="NCBIfam" id="TIGR00254">
    <property type="entry name" value="GGDEF"/>
    <property type="match status" value="1"/>
</dbReference>
<dbReference type="SUPFAM" id="SSF55785">
    <property type="entry name" value="PYP-like sensor domain (PAS domain)"/>
    <property type="match status" value="2"/>
</dbReference>
<dbReference type="InterPro" id="IPR035919">
    <property type="entry name" value="EAL_sf"/>
</dbReference>
<dbReference type="Pfam" id="PF08448">
    <property type="entry name" value="PAS_4"/>
    <property type="match status" value="1"/>
</dbReference>
<dbReference type="InterPro" id="IPR013656">
    <property type="entry name" value="PAS_4"/>
</dbReference>
<comment type="caution">
    <text evidence="5">The sequence shown here is derived from an EMBL/GenBank/DDBJ whole genome shotgun (WGS) entry which is preliminary data.</text>
</comment>
<dbReference type="CDD" id="cd00130">
    <property type="entry name" value="PAS"/>
    <property type="match status" value="1"/>
</dbReference>
<sequence length="998" mass="108613">MRRKLPLRVSAALYGGAAALVVAVVVAAAAMVWQMRESALADTEGQASRFASGAEAAINRSLVGADVLLASLGAVLADSTAEQVRGEATRSRVNSVMREMARESLLVRQFALVQADGRILAPATAQGMATPLELPEGFVREVLAQPVSSLQVSDPRVSPVSSQRVLYLARALDLQDGTRLVAVAEVPVSTFTTILTQGADIAGLEVTLERSGGAVLASMPPRDDPSVRAARQPLNEREADGHPKFMTSRLTGVPAVVVYRPTLHRNLLVVAGIPLDVALADWEVQRDFIIGVAVVLVLMVLAVAAFALHQLRRQWAHRASLQRSKATLDQALDAMSDGFVLLDAEGRAQVWNQRLLDLFPGIEPFVGSAATFQLPGADAARANAGAVGLGDGEYELRLEDGRRILAMRSPTPDGGQVGVFRDVTERLRQIAEVVEGRAQLQATLDAVPDAMLEVGLDGRCHRYHPPRTASVTAPFPGDPVGRTLADLFAPDAASQIMNALREAYQQGLSAGQQIERRAEHGTAWFELSVSRMDVGEGQDARFIVMLRDITEHKAAAQEIEHLAFYDTLTGLPNRRLLLHRLQAVVENNAHRGRQGALLFLDLDHFKTLNDAQGQAMGDVLLRQVADRLRALLGVGDTVARLGGDEFVILVDNLGIDPVRAAVQTQAFGEGVLADLGRPYQLGSYTYHGTTSIGATVFGDRSQSLDELLKQADIAMFHAKQAGGNGLRFFEAPMQTTITARATLENELHAALKGHQFTLHYQRQVAAAGEITGAEVLIRWRHPHRGLIPPAAFIDVAEGTGLIVPIGIWVLEQACRQLEQWSHHPRRRHLQLAVNVSARQFQREDFADQVREVFIRTGADPSRLKIELTESLLQDKVEETIRKMKSLAAIGVRFAMDDFGTGYSSLSYMAQLPLHQVKIDKFFVGGIGSSPKLELLIQTIIGMARSLDLEVVAEGVETPEQLAFLERHGCRLFQGYLFGRPLDIEELERELDVELVSPG</sequence>
<dbReference type="InterPro" id="IPR001633">
    <property type="entry name" value="EAL_dom"/>
</dbReference>
<feature type="domain" description="PAC" evidence="2">
    <location>
        <begin position="508"/>
        <end position="561"/>
    </location>
</feature>
<dbReference type="PROSITE" id="PS50887">
    <property type="entry name" value="GGDEF"/>
    <property type="match status" value="1"/>
</dbReference>
<dbReference type="InterPro" id="IPR000700">
    <property type="entry name" value="PAS-assoc_C"/>
</dbReference>
<dbReference type="Pfam" id="PF00563">
    <property type="entry name" value="EAL"/>
    <property type="match status" value="1"/>
</dbReference>
<reference evidence="5 6" key="1">
    <citation type="submission" date="2017-08" db="EMBL/GenBank/DDBJ databases">
        <title>Infants hospitalized years apart are colonized by the same room-sourced microbial strains.</title>
        <authorList>
            <person name="Brooks B."/>
            <person name="Olm M.R."/>
            <person name="Firek B.A."/>
            <person name="Baker R."/>
            <person name="Thomas B.C."/>
            <person name="Morowitz M.J."/>
            <person name="Banfield J.F."/>
        </authorList>
    </citation>
    <scope>NUCLEOTIDE SEQUENCE [LARGE SCALE GENOMIC DNA]</scope>
    <source>
        <strain evidence="5">S2_005_003_R2_41</strain>
    </source>
</reference>
<accession>A0A2W5S395</accession>
<dbReference type="SUPFAM" id="SSF141868">
    <property type="entry name" value="EAL domain-like"/>
    <property type="match status" value="1"/>
</dbReference>
<dbReference type="InterPro" id="IPR029787">
    <property type="entry name" value="Nucleotide_cyclase"/>
</dbReference>
<dbReference type="PANTHER" id="PTHR44757">
    <property type="entry name" value="DIGUANYLATE CYCLASE DGCP"/>
    <property type="match status" value="1"/>
</dbReference>
<keyword evidence="1" id="KW-0472">Membrane</keyword>
<keyword evidence="1" id="KW-0812">Transmembrane</keyword>
<protein>
    <submittedName>
        <fullName evidence="5">Bifunctional diguanylate cyclase/phosphodiesterase</fullName>
    </submittedName>
</protein>
<feature type="transmembrane region" description="Helical" evidence="1">
    <location>
        <begin position="12"/>
        <end position="33"/>
    </location>
</feature>
<dbReference type="Pfam" id="PF00990">
    <property type="entry name" value="GGDEF"/>
    <property type="match status" value="1"/>
</dbReference>
<dbReference type="InterPro" id="IPR052155">
    <property type="entry name" value="Biofilm_reg_signaling"/>
</dbReference>
<evidence type="ECO:0000259" key="2">
    <source>
        <dbReference type="PROSITE" id="PS50113"/>
    </source>
</evidence>
<dbReference type="InterPro" id="IPR035965">
    <property type="entry name" value="PAS-like_dom_sf"/>
</dbReference>
<dbReference type="EMBL" id="QFPP01000027">
    <property type="protein sequence ID" value="PZQ77227.1"/>
    <property type="molecule type" value="Genomic_DNA"/>
</dbReference>
<keyword evidence="1" id="KW-1133">Transmembrane helix</keyword>
<dbReference type="SMART" id="SM00267">
    <property type="entry name" value="GGDEF"/>
    <property type="match status" value="1"/>
</dbReference>
<proteinExistence type="predicted"/>
<dbReference type="Gene3D" id="3.20.20.450">
    <property type="entry name" value="EAL domain"/>
    <property type="match status" value="1"/>
</dbReference>
<dbReference type="InterPro" id="IPR000160">
    <property type="entry name" value="GGDEF_dom"/>
</dbReference>
<gene>
    <name evidence="5" type="ORF">DI563_04500</name>
</gene>
<evidence type="ECO:0000256" key="1">
    <source>
        <dbReference type="SAM" id="Phobius"/>
    </source>
</evidence>
<dbReference type="PANTHER" id="PTHR44757:SF2">
    <property type="entry name" value="BIOFILM ARCHITECTURE MAINTENANCE PROTEIN MBAA"/>
    <property type="match status" value="1"/>
</dbReference>
<dbReference type="Gene3D" id="3.30.70.270">
    <property type="match status" value="1"/>
</dbReference>
<dbReference type="CDD" id="cd01948">
    <property type="entry name" value="EAL"/>
    <property type="match status" value="1"/>
</dbReference>
<dbReference type="Proteomes" id="UP000249135">
    <property type="component" value="Unassembled WGS sequence"/>
</dbReference>
<evidence type="ECO:0000259" key="4">
    <source>
        <dbReference type="PROSITE" id="PS50887"/>
    </source>
</evidence>
<evidence type="ECO:0000313" key="5">
    <source>
        <dbReference type="EMBL" id="PZQ77227.1"/>
    </source>
</evidence>
<dbReference type="InterPro" id="IPR000014">
    <property type="entry name" value="PAS"/>
</dbReference>
<dbReference type="SMART" id="SM00052">
    <property type="entry name" value="EAL"/>
    <property type="match status" value="1"/>
</dbReference>
<dbReference type="NCBIfam" id="TIGR00229">
    <property type="entry name" value="sensory_box"/>
    <property type="match status" value="1"/>
</dbReference>
<name>A0A2W5S395_VARPD</name>